<dbReference type="InterPro" id="IPR022441">
    <property type="entry name" value="Para_beta_helix_rpt-2"/>
</dbReference>
<gene>
    <name evidence="3" type="ORF">BJP34_32880</name>
</gene>
<dbReference type="STRING" id="1458985.BJP34_32880"/>
<feature type="region of interest" description="Disordered" evidence="1">
    <location>
        <begin position="1"/>
        <end position="20"/>
    </location>
</feature>
<evidence type="ECO:0000259" key="2">
    <source>
        <dbReference type="PROSITE" id="PS51272"/>
    </source>
</evidence>
<dbReference type="InterPro" id="IPR011459">
    <property type="entry name" value="DUF1565"/>
</dbReference>
<dbReference type="Pfam" id="PF07602">
    <property type="entry name" value="DUF1565"/>
    <property type="match status" value="1"/>
</dbReference>
<reference evidence="4" key="1">
    <citation type="submission" date="2016-10" db="EMBL/GenBank/DDBJ databases">
        <title>Comparative genomics uncovers the prolific and rare metabolic potential of the cyanobacterial genus Moorea.</title>
        <authorList>
            <person name="Leao T."/>
            <person name="Castelao G."/>
            <person name="Korobeynikov A."/>
            <person name="Monroe E.A."/>
            <person name="Podell S."/>
            <person name="Glukhov E."/>
            <person name="Allen E."/>
            <person name="Gerwick W.H."/>
            <person name="Gerwick L."/>
        </authorList>
    </citation>
    <scope>NUCLEOTIDE SEQUENCE [LARGE SCALE GENOMIC DNA]</scope>
    <source>
        <strain evidence="4">PAL-8-15-08-1</strain>
    </source>
</reference>
<feature type="domain" description="SLH" evidence="2">
    <location>
        <begin position="367"/>
        <end position="426"/>
    </location>
</feature>
<dbReference type="InterPro" id="IPR011050">
    <property type="entry name" value="Pectin_lyase_fold/virulence"/>
</dbReference>
<dbReference type="Pfam" id="PF00805">
    <property type="entry name" value="Pentapeptide"/>
    <property type="match status" value="4"/>
</dbReference>
<dbReference type="RefSeq" id="WP_070395958.1">
    <property type="nucleotide sequence ID" value="NZ_CP017599.1"/>
</dbReference>
<dbReference type="Gene3D" id="2.160.20.10">
    <property type="entry name" value="Single-stranded right-handed beta-helix, Pectin lyase-like"/>
    <property type="match status" value="1"/>
</dbReference>
<dbReference type="Proteomes" id="UP000177870">
    <property type="component" value="Chromosome"/>
</dbReference>
<dbReference type="PROSITE" id="PS51272">
    <property type="entry name" value="SLH"/>
    <property type="match status" value="6"/>
</dbReference>
<dbReference type="EMBL" id="CP017599">
    <property type="protein sequence ID" value="AOX03587.1"/>
    <property type="molecule type" value="Genomic_DNA"/>
</dbReference>
<proteinExistence type="predicted"/>
<dbReference type="PANTHER" id="PTHR14136">
    <property type="entry name" value="BTB_POZ DOMAIN-CONTAINING PROTEIN KCTD9"/>
    <property type="match status" value="1"/>
</dbReference>
<dbReference type="SMART" id="SM00710">
    <property type="entry name" value="PbH1"/>
    <property type="match status" value="4"/>
</dbReference>
<dbReference type="InterPro" id="IPR012334">
    <property type="entry name" value="Pectin_lyas_fold"/>
</dbReference>
<feature type="domain" description="SLH" evidence="2">
    <location>
        <begin position="625"/>
        <end position="686"/>
    </location>
</feature>
<protein>
    <recommendedName>
        <fullName evidence="2">SLH domain-containing protein</fullName>
    </recommendedName>
</protein>
<evidence type="ECO:0000313" key="4">
    <source>
        <dbReference type="Proteomes" id="UP000177870"/>
    </source>
</evidence>
<feature type="domain" description="SLH" evidence="2">
    <location>
        <begin position="427"/>
        <end position="490"/>
    </location>
</feature>
<dbReference type="AlphaFoldDB" id="A0A1D8U107"/>
<dbReference type="InterPro" id="IPR051082">
    <property type="entry name" value="Pentapeptide-BTB/POZ_domain"/>
</dbReference>
<feature type="domain" description="SLH" evidence="2">
    <location>
        <begin position="565"/>
        <end position="624"/>
    </location>
</feature>
<dbReference type="InterPro" id="IPR001646">
    <property type="entry name" value="5peptide_repeat"/>
</dbReference>
<dbReference type="NCBIfam" id="TIGR03804">
    <property type="entry name" value="para_beta_helix"/>
    <property type="match status" value="1"/>
</dbReference>
<organism evidence="3 4">
    <name type="scientific">Moorena producens PAL-8-15-08-1</name>
    <dbReference type="NCBI Taxonomy" id="1458985"/>
    <lineage>
        <taxon>Bacteria</taxon>
        <taxon>Bacillati</taxon>
        <taxon>Cyanobacteriota</taxon>
        <taxon>Cyanophyceae</taxon>
        <taxon>Coleofasciculales</taxon>
        <taxon>Coleofasciculaceae</taxon>
        <taxon>Moorena</taxon>
    </lineage>
</organism>
<evidence type="ECO:0000313" key="3">
    <source>
        <dbReference type="EMBL" id="AOX03587.1"/>
    </source>
</evidence>
<dbReference type="PANTHER" id="PTHR14136:SF17">
    <property type="entry name" value="BTB_POZ DOMAIN-CONTAINING PROTEIN KCTD9"/>
    <property type="match status" value="1"/>
</dbReference>
<dbReference type="KEGG" id="mpro:BJP34_32880"/>
<accession>A0A1D8U107</accession>
<dbReference type="InterPro" id="IPR006626">
    <property type="entry name" value="PbH1"/>
</dbReference>
<dbReference type="SUPFAM" id="SSF141571">
    <property type="entry name" value="Pentapeptide repeat-like"/>
    <property type="match status" value="2"/>
</dbReference>
<feature type="domain" description="SLH" evidence="2">
    <location>
        <begin position="501"/>
        <end position="564"/>
    </location>
</feature>
<dbReference type="Gene3D" id="2.160.20.80">
    <property type="entry name" value="E3 ubiquitin-protein ligase SopA"/>
    <property type="match status" value="2"/>
</dbReference>
<name>A0A1D8U107_9CYAN</name>
<dbReference type="InterPro" id="IPR001119">
    <property type="entry name" value="SLH_dom"/>
</dbReference>
<sequence>MGTLYVNPATGDDSATGSESAPLKTITGITGAISKVQVGDTIQLAPGTYNRASGEKFPLKVPSGIKIVGNDTNKGKDILIEGGGDFVSPSSALQNISISLANNTELRGVTVTNTEPRGTGVWLESTSPIIANCTFTKGNREGIQATGTAAPQILNNLFIANLGQGIAYRKTSAGEARGNICQDMAAGIDIGNEANPLIISNTISGNRFGMTIFSDAKPILRSNEIKNSTDDGISVSDRALPDLGTDSEKGKNIFRNNGKYHINNSSSNQLLSTGNSFTCANKTELAKKIKGDVDLKDSTIIGKHPVDFPDLNDHWAEDFIYALLAEQILSGYPDGTVKPNDKITRAQYAALLVKAFNPQPKRAQKTFKDVDTDYWAAEVIQQAYRGEFLSGYPNDNFKPNDPIKRADVIVSVINGLGLSDTKNNALSFYNDRTTIPTYAVDAVKTATMKKIVVNYPNVKRLRPTEGTTRAELAAIVYQALVAQGKLSAISSPYIVVYTQDSSDSSFSDAAGHWAEKFIEGLCQRELITGYPDGTFKPDAQMTRAQYAALLNQVFTLTPKREAIKFSDVSNDFWAEEVIQKAYRAGFLSGFPDSTFKPNDHIQRVQVLVSLVNGLGLSASENVVPYSDHGSIPDYGKDQVNTATTKGLVVNYPDVEKLQPTEAATRGEVSALIYQALVNAGELAAIDSNYVVKVDAQYNSLEQLRKTKECQNCNLAGVELSGEDLEGAKLAGANLKNANLAGVNLKSADLENANFARVNLESANLESANLKSANLESANLSKANLKSANLKSANLSKANLESANLNKFSSINTTNLEGANLTEANLSKAYIVNINLSGVNLARANLQQALLSFLYISASFPIYQALITSNLKEANLAGANLEDTDLAGIDLSYANLSNASLKGARLEYTFDGTNWDLPNEVYRANLEGANLTNTIMPDGSTHK</sequence>
<evidence type="ECO:0000256" key="1">
    <source>
        <dbReference type="SAM" id="MobiDB-lite"/>
    </source>
</evidence>
<dbReference type="SUPFAM" id="SSF51126">
    <property type="entry name" value="Pectin lyase-like"/>
    <property type="match status" value="1"/>
</dbReference>
<dbReference type="OrthoDB" id="9759810at2"/>
<dbReference type="Pfam" id="PF00395">
    <property type="entry name" value="SLH"/>
    <property type="match status" value="5"/>
</dbReference>
<feature type="domain" description="SLH" evidence="2">
    <location>
        <begin position="303"/>
        <end position="366"/>
    </location>
</feature>